<dbReference type="PANTHER" id="PTHR28527">
    <property type="entry name" value="MATING-TYPE SWITCHING PROTEIN SWI2-RELATED"/>
    <property type="match status" value="1"/>
</dbReference>
<feature type="compositionally biased region" description="Basic and acidic residues" evidence="1">
    <location>
        <begin position="257"/>
        <end position="288"/>
    </location>
</feature>
<gene>
    <name evidence="2" type="ORF">B0H66DRAFT_597646</name>
</gene>
<organism evidence="2 3">
    <name type="scientific">Apodospora peruviana</name>
    <dbReference type="NCBI Taxonomy" id="516989"/>
    <lineage>
        <taxon>Eukaryota</taxon>
        <taxon>Fungi</taxon>
        <taxon>Dikarya</taxon>
        <taxon>Ascomycota</taxon>
        <taxon>Pezizomycotina</taxon>
        <taxon>Sordariomycetes</taxon>
        <taxon>Sordariomycetidae</taxon>
        <taxon>Sordariales</taxon>
        <taxon>Lasiosphaeriaceae</taxon>
        <taxon>Apodospora</taxon>
    </lineage>
</organism>
<protein>
    <recommendedName>
        <fullName evidence="4">Swi5-dependent recombination DNA repair protein 1</fullName>
    </recommendedName>
</protein>
<proteinExistence type="predicted"/>
<reference evidence="2" key="2">
    <citation type="submission" date="2023-06" db="EMBL/GenBank/DDBJ databases">
        <authorList>
            <consortium name="Lawrence Berkeley National Laboratory"/>
            <person name="Haridas S."/>
            <person name="Hensen N."/>
            <person name="Bonometti L."/>
            <person name="Westerberg I."/>
            <person name="Brannstrom I.O."/>
            <person name="Guillou S."/>
            <person name="Cros-Aarteil S."/>
            <person name="Calhoun S."/>
            <person name="Kuo A."/>
            <person name="Mondo S."/>
            <person name="Pangilinan J."/>
            <person name="Riley R."/>
            <person name="Labutti K."/>
            <person name="Andreopoulos B."/>
            <person name="Lipzen A."/>
            <person name="Chen C."/>
            <person name="Yanf M."/>
            <person name="Daum C."/>
            <person name="Ng V."/>
            <person name="Clum A."/>
            <person name="Steindorff A."/>
            <person name="Ohm R."/>
            <person name="Martin F."/>
            <person name="Silar P."/>
            <person name="Natvig D."/>
            <person name="Lalanne C."/>
            <person name="Gautier V."/>
            <person name="Ament-Velasquez S.L."/>
            <person name="Kruys A."/>
            <person name="Hutchinson M.I."/>
            <person name="Powell A.J."/>
            <person name="Barry K."/>
            <person name="Miller A.N."/>
            <person name="Grigoriev I.V."/>
            <person name="Debuchy R."/>
            <person name="Gladieux P."/>
            <person name="Thoren M.H."/>
            <person name="Johannesson H."/>
        </authorList>
    </citation>
    <scope>NUCLEOTIDE SEQUENCE</scope>
    <source>
        <strain evidence="2">CBS 118394</strain>
    </source>
</reference>
<evidence type="ECO:0008006" key="4">
    <source>
        <dbReference type="Google" id="ProtNLM"/>
    </source>
</evidence>
<feature type="region of interest" description="Disordered" evidence="1">
    <location>
        <begin position="235"/>
        <end position="298"/>
    </location>
</feature>
<dbReference type="Gene3D" id="6.10.140.1020">
    <property type="match status" value="1"/>
</dbReference>
<evidence type="ECO:0000313" key="2">
    <source>
        <dbReference type="EMBL" id="KAK3330097.1"/>
    </source>
</evidence>
<evidence type="ECO:0000313" key="3">
    <source>
        <dbReference type="Proteomes" id="UP001283341"/>
    </source>
</evidence>
<dbReference type="AlphaFoldDB" id="A0AAE0IS10"/>
<feature type="region of interest" description="Disordered" evidence="1">
    <location>
        <begin position="1"/>
        <end position="171"/>
    </location>
</feature>
<keyword evidence="3" id="KW-1185">Reference proteome</keyword>
<reference evidence="2" key="1">
    <citation type="journal article" date="2023" name="Mol. Phylogenet. Evol.">
        <title>Genome-scale phylogeny and comparative genomics of the fungal order Sordariales.</title>
        <authorList>
            <person name="Hensen N."/>
            <person name="Bonometti L."/>
            <person name="Westerberg I."/>
            <person name="Brannstrom I.O."/>
            <person name="Guillou S."/>
            <person name="Cros-Aarteil S."/>
            <person name="Calhoun S."/>
            <person name="Haridas S."/>
            <person name="Kuo A."/>
            <person name="Mondo S."/>
            <person name="Pangilinan J."/>
            <person name="Riley R."/>
            <person name="LaButti K."/>
            <person name="Andreopoulos B."/>
            <person name="Lipzen A."/>
            <person name="Chen C."/>
            <person name="Yan M."/>
            <person name="Daum C."/>
            <person name="Ng V."/>
            <person name="Clum A."/>
            <person name="Steindorff A."/>
            <person name="Ohm R.A."/>
            <person name="Martin F."/>
            <person name="Silar P."/>
            <person name="Natvig D.O."/>
            <person name="Lalanne C."/>
            <person name="Gautier V."/>
            <person name="Ament-Velasquez S.L."/>
            <person name="Kruys A."/>
            <person name="Hutchinson M.I."/>
            <person name="Powell A.J."/>
            <person name="Barry K."/>
            <person name="Miller A.N."/>
            <person name="Grigoriev I.V."/>
            <person name="Debuchy R."/>
            <person name="Gladieux P."/>
            <person name="Hiltunen Thoren M."/>
            <person name="Johannesson H."/>
        </authorList>
    </citation>
    <scope>NUCLEOTIDE SEQUENCE</scope>
    <source>
        <strain evidence="2">CBS 118394</strain>
    </source>
</reference>
<feature type="compositionally biased region" description="Low complexity" evidence="1">
    <location>
        <begin position="61"/>
        <end position="76"/>
    </location>
</feature>
<dbReference type="PANTHER" id="PTHR28527:SF1">
    <property type="entry name" value="SWI5-DEPENDENT RECOMBINATION DNA REPAIR PROTEIN 1"/>
    <property type="match status" value="1"/>
</dbReference>
<evidence type="ECO:0000256" key="1">
    <source>
        <dbReference type="SAM" id="MobiDB-lite"/>
    </source>
</evidence>
<accession>A0AAE0IS10</accession>
<dbReference type="GO" id="GO:0006310">
    <property type="term" value="P:DNA recombination"/>
    <property type="evidence" value="ECO:0007669"/>
    <property type="project" value="TreeGrafter"/>
</dbReference>
<name>A0AAE0IS10_9PEZI</name>
<dbReference type="Proteomes" id="UP001283341">
    <property type="component" value="Unassembled WGS sequence"/>
</dbReference>
<feature type="compositionally biased region" description="Polar residues" evidence="1">
    <location>
        <begin position="135"/>
        <end position="144"/>
    </location>
</feature>
<comment type="caution">
    <text evidence="2">The sequence shown here is derived from an EMBL/GenBank/DDBJ whole genome shotgun (WGS) entry which is preliminary data.</text>
</comment>
<feature type="compositionally biased region" description="Polar residues" evidence="1">
    <location>
        <begin position="85"/>
        <end position="94"/>
    </location>
</feature>
<dbReference type="EMBL" id="JAUEDM010000001">
    <property type="protein sequence ID" value="KAK3330097.1"/>
    <property type="molecule type" value="Genomic_DNA"/>
</dbReference>
<sequence>MSDSHKTPGPAAKRRRVEQATATLRKPFRSPMINRPRQQPSAGTRANYDDGFGPSSPVGVAAATTAAEENTPVKRPAQPPPPKLSATTPNSNNYRRVLLQQKAGTRPSPKSGGDGGTSSRNNKFPNRRKPLRGLTKNTTDNNVTYGGDGDEDDDDPLTQLRKSQRVTTARMRDMKLQLNMIREARRIEQQQQRSSSPTKQINADLRDLIEKWKLASRQAADDLFELIKGRVDGMGGAKAWRETRKRQRGYSYDDNNDNARRKGEGGGECDERGENEREQDEEQQRQLEGEEVEEQDKGEEMGFTMLMMLKSLNIEPDVLGWDPLEDKWWE</sequence>